<organism evidence="1 2">
    <name type="scientific">Formimonas warabiya</name>
    <dbReference type="NCBI Taxonomy" id="1761012"/>
    <lineage>
        <taxon>Bacteria</taxon>
        <taxon>Bacillati</taxon>
        <taxon>Bacillota</taxon>
        <taxon>Clostridia</taxon>
        <taxon>Eubacteriales</taxon>
        <taxon>Peptococcaceae</taxon>
        <taxon>Candidatus Formimonas</taxon>
    </lineage>
</organism>
<accession>A0A3G1KS04</accession>
<dbReference type="AlphaFoldDB" id="A0A3G1KS04"/>
<dbReference type="KEGG" id="fwa:DCMF_11010"/>
<sequence>MVDAHYLSVGLGKVESFNMDSFHMDCIDEIEVYYNDRLPQMYKTITVTMEKFLFVKRLVASGKRN</sequence>
<dbReference type="Proteomes" id="UP000323521">
    <property type="component" value="Chromosome"/>
</dbReference>
<dbReference type="EMBL" id="CP017634">
    <property type="protein sequence ID" value="ATW25226.1"/>
    <property type="molecule type" value="Genomic_DNA"/>
</dbReference>
<dbReference type="RefSeq" id="WP_148134484.1">
    <property type="nucleotide sequence ID" value="NZ_CP017634.1"/>
</dbReference>
<dbReference type="OrthoDB" id="3035402at2"/>
<proteinExistence type="predicted"/>
<name>A0A3G1KS04_FORW1</name>
<keyword evidence="2" id="KW-1185">Reference proteome</keyword>
<evidence type="ECO:0000313" key="1">
    <source>
        <dbReference type="EMBL" id="ATW25226.1"/>
    </source>
</evidence>
<protein>
    <submittedName>
        <fullName evidence="1">Uncharacterized protein</fullName>
    </submittedName>
</protein>
<evidence type="ECO:0000313" key="2">
    <source>
        <dbReference type="Proteomes" id="UP000323521"/>
    </source>
</evidence>
<gene>
    <name evidence="1" type="ORF">DCMF_11010</name>
</gene>
<reference evidence="1 2" key="1">
    <citation type="submission" date="2016-10" db="EMBL/GenBank/DDBJ databases">
        <title>Complete Genome Sequence of Peptococcaceae strain DCMF.</title>
        <authorList>
            <person name="Edwards R.J."/>
            <person name="Holland S.I."/>
            <person name="Deshpande N.P."/>
            <person name="Wong Y.K."/>
            <person name="Ertan H."/>
            <person name="Manefield M."/>
            <person name="Russell T.L."/>
            <person name="Lee M.J."/>
        </authorList>
    </citation>
    <scope>NUCLEOTIDE SEQUENCE [LARGE SCALE GENOMIC DNA]</scope>
    <source>
        <strain evidence="1 2">DCMF</strain>
    </source>
</reference>